<sequence length="301" mass="33428">MLQIFVRLERGTRAVFLLSTLYQVWMKIMVPPTTASHPISKQTQSDIETLNVYVDATLDSSPTGPTKDDSLKVHAMCERIHGESVGEPIAPFFMHRYALYELTHPALAISHVPAVLQLLMGVEEMRARLMEEVDRVLAECARTSSNLRPQASSSSAQTLRQLVSADKQGRAEFVRLVVEVYTLGVARVHLAHVNPWPDRDPPRTCSASPGESCTCFASPEGLDQVFPSLTSSLISEPEHSRIKNVHKQIVKWRSESFNRDGDSESDFPPGIDPEAIGHRIDAYVDGVHRMMSVLKGMGLVD</sequence>
<keyword evidence="2" id="KW-1185">Reference proteome</keyword>
<protein>
    <submittedName>
        <fullName evidence="1">Uncharacterized protein</fullName>
    </submittedName>
</protein>
<proteinExistence type="predicted"/>
<organism evidence="1 2">
    <name type="scientific">Pterulicium gracile</name>
    <dbReference type="NCBI Taxonomy" id="1884261"/>
    <lineage>
        <taxon>Eukaryota</taxon>
        <taxon>Fungi</taxon>
        <taxon>Dikarya</taxon>
        <taxon>Basidiomycota</taxon>
        <taxon>Agaricomycotina</taxon>
        <taxon>Agaricomycetes</taxon>
        <taxon>Agaricomycetidae</taxon>
        <taxon>Agaricales</taxon>
        <taxon>Pleurotineae</taxon>
        <taxon>Pterulaceae</taxon>
        <taxon>Pterulicium</taxon>
    </lineage>
</organism>
<dbReference type="Proteomes" id="UP000305067">
    <property type="component" value="Unassembled WGS sequence"/>
</dbReference>
<evidence type="ECO:0000313" key="2">
    <source>
        <dbReference type="Proteomes" id="UP000305067"/>
    </source>
</evidence>
<accession>A0A5C3QLT3</accession>
<dbReference type="AlphaFoldDB" id="A0A5C3QLT3"/>
<name>A0A5C3QLT3_9AGAR</name>
<evidence type="ECO:0000313" key="1">
    <source>
        <dbReference type="EMBL" id="TFL02883.1"/>
    </source>
</evidence>
<reference evidence="1 2" key="1">
    <citation type="journal article" date="2019" name="Nat. Ecol. Evol.">
        <title>Megaphylogeny resolves global patterns of mushroom evolution.</title>
        <authorList>
            <person name="Varga T."/>
            <person name="Krizsan K."/>
            <person name="Foldi C."/>
            <person name="Dima B."/>
            <person name="Sanchez-Garcia M."/>
            <person name="Sanchez-Ramirez S."/>
            <person name="Szollosi G.J."/>
            <person name="Szarkandi J.G."/>
            <person name="Papp V."/>
            <person name="Albert L."/>
            <person name="Andreopoulos W."/>
            <person name="Angelini C."/>
            <person name="Antonin V."/>
            <person name="Barry K.W."/>
            <person name="Bougher N.L."/>
            <person name="Buchanan P."/>
            <person name="Buyck B."/>
            <person name="Bense V."/>
            <person name="Catcheside P."/>
            <person name="Chovatia M."/>
            <person name="Cooper J."/>
            <person name="Damon W."/>
            <person name="Desjardin D."/>
            <person name="Finy P."/>
            <person name="Geml J."/>
            <person name="Haridas S."/>
            <person name="Hughes K."/>
            <person name="Justo A."/>
            <person name="Karasinski D."/>
            <person name="Kautmanova I."/>
            <person name="Kiss B."/>
            <person name="Kocsube S."/>
            <person name="Kotiranta H."/>
            <person name="LaButti K.M."/>
            <person name="Lechner B.E."/>
            <person name="Liimatainen K."/>
            <person name="Lipzen A."/>
            <person name="Lukacs Z."/>
            <person name="Mihaltcheva S."/>
            <person name="Morgado L.N."/>
            <person name="Niskanen T."/>
            <person name="Noordeloos M.E."/>
            <person name="Ohm R.A."/>
            <person name="Ortiz-Santana B."/>
            <person name="Ovrebo C."/>
            <person name="Racz N."/>
            <person name="Riley R."/>
            <person name="Savchenko A."/>
            <person name="Shiryaev A."/>
            <person name="Soop K."/>
            <person name="Spirin V."/>
            <person name="Szebenyi C."/>
            <person name="Tomsovsky M."/>
            <person name="Tulloss R.E."/>
            <person name="Uehling J."/>
            <person name="Grigoriev I.V."/>
            <person name="Vagvolgyi C."/>
            <person name="Papp T."/>
            <person name="Martin F.M."/>
            <person name="Miettinen O."/>
            <person name="Hibbett D.S."/>
            <person name="Nagy L.G."/>
        </authorList>
    </citation>
    <scope>NUCLEOTIDE SEQUENCE [LARGE SCALE GENOMIC DNA]</scope>
    <source>
        <strain evidence="1 2">CBS 309.79</strain>
    </source>
</reference>
<dbReference type="EMBL" id="ML178821">
    <property type="protein sequence ID" value="TFL02883.1"/>
    <property type="molecule type" value="Genomic_DNA"/>
</dbReference>
<gene>
    <name evidence="1" type="ORF">BDV98DRAFT_564982</name>
</gene>